<reference evidence="2 3" key="1">
    <citation type="submission" date="2016-10" db="EMBL/GenBank/DDBJ databases">
        <authorList>
            <person name="Varghese N."/>
            <person name="Submissions S."/>
        </authorList>
    </citation>
    <scope>NUCLEOTIDE SEQUENCE [LARGE SCALE GENOMIC DNA]</scope>
    <source>
        <strain evidence="2 3">CGMCC 1.10941</strain>
    </source>
</reference>
<keyword evidence="1" id="KW-0732">Signal</keyword>
<protein>
    <recommendedName>
        <fullName evidence="4">Lipoprotein</fullName>
    </recommendedName>
</protein>
<dbReference type="PROSITE" id="PS51257">
    <property type="entry name" value="PROKAR_LIPOPROTEIN"/>
    <property type="match status" value="1"/>
</dbReference>
<keyword evidence="3" id="KW-1185">Reference proteome</keyword>
<proteinExistence type="predicted"/>
<accession>A0ABY0QQZ9</accession>
<gene>
    <name evidence="2" type="ORF">SAMN05216273_10313</name>
</gene>
<evidence type="ECO:0000256" key="1">
    <source>
        <dbReference type="SAM" id="SignalP"/>
    </source>
</evidence>
<evidence type="ECO:0000313" key="2">
    <source>
        <dbReference type="EMBL" id="SDL58678.1"/>
    </source>
</evidence>
<feature type="signal peptide" evidence="1">
    <location>
        <begin position="1"/>
        <end position="25"/>
    </location>
</feature>
<evidence type="ECO:0008006" key="4">
    <source>
        <dbReference type="Google" id="ProtNLM"/>
    </source>
</evidence>
<dbReference type="Proteomes" id="UP000199242">
    <property type="component" value="Unassembled WGS sequence"/>
</dbReference>
<organism evidence="2 3">
    <name type="scientific">Chryseobacterium taihuense</name>
    <dbReference type="NCBI Taxonomy" id="1141221"/>
    <lineage>
        <taxon>Bacteria</taxon>
        <taxon>Pseudomonadati</taxon>
        <taxon>Bacteroidota</taxon>
        <taxon>Flavobacteriia</taxon>
        <taxon>Flavobacteriales</taxon>
        <taxon>Weeksellaceae</taxon>
        <taxon>Chryseobacterium group</taxon>
        <taxon>Chryseobacterium</taxon>
    </lineage>
</organism>
<dbReference type="EMBL" id="FNHD01000003">
    <property type="protein sequence ID" value="SDL58678.1"/>
    <property type="molecule type" value="Genomic_DNA"/>
</dbReference>
<comment type="caution">
    <text evidence="2">The sequence shown here is derived from an EMBL/GenBank/DDBJ whole genome shotgun (WGS) entry which is preliminary data.</text>
</comment>
<evidence type="ECO:0000313" key="3">
    <source>
        <dbReference type="Proteomes" id="UP000199242"/>
    </source>
</evidence>
<name>A0ABY0QQZ9_9FLAO</name>
<dbReference type="RefSeq" id="WP_089741908.1">
    <property type="nucleotide sequence ID" value="NZ_FNHD01000003.1"/>
</dbReference>
<sequence length="162" mass="18653">MKNSFLLTVSFLLIATFVSCSNAGAYNNVNNKPIVNYQQNKMEFSEVKRFNKDVVLPEVTLITTFKKTVEIYDKLSNKNFSRSEPIPTFEENEYLLVLKPKLSKILYGDIEVTEIESKNQDLIIKYREVKSEEYQSDKLKHPVLIIKLTGKAPESIKLLAIN</sequence>
<feature type="chain" id="PRO_5045581501" description="Lipoprotein" evidence="1">
    <location>
        <begin position="26"/>
        <end position="162"/>
    </location>
</feature>